<dbReference type="EMBL" id="ML119828">
    <property type="protein sequence ID" value="RPA73251.1"/>
    <property type="molecule type" value="Genomic_DNA"/>
</dbReference>
<dbReference type="InterPro" id="IPR027417">
    <property type="entry name" value="P-loop_NTPase"/>
</dbReference>
<dbReference type="Pfam" id="PF00071">
    <property type="entry name" value="Ras"/>
    <property type="match status" value="2"/>
</dbReference>
<evidence type="ECO:0000256" key="3">
    <source>
        <dbReference type="SAM" id="MobiDB-lite"/>
    </source>
</evidence>
<dbReference type="SMART" id="SM00174">
    <property type="entry name" value="RHO"/>
    <property type="match status" value="1"/>
</dbReference>
<dbReference type="Proteomes" id="UP000275078">
    <property type="component" value="Unassembled WGS sequence"/>
</dbReference>
<dbReference type="SUPFAM" id="SSF52540">
    <property type="entry name" value="P-loop containing nucleoside triphosphate hydrolases"/>
    <property type="match status" value="1"/>
</dbReference>
<feature type="region of interest" description="Disordered" evidence="3">
    <location>
        <begin position="220"/>
        <end position="251"/>
    </location>
</feature>
<keyword evidence="5" id="KW-1185">Reference proteome</keyword>
<name>A0A3N4HME1_ASCIM</name>
<keyword evidence="2" id="KW-0342">GTP-binding</keyword>
<feature type="region of interest" description="Disordered" evidence="3">
    <location>
        <begin position="127"/>
        <end position="146"/>
    </location>
</feature>
<proteinExistence type="predicted"/>
<evidence type="ECO:0000256" key="1">
    <source>
        <dbReference type="ARBA" id="ARBA00022741"/>
    </source>
</evidence>
<keyword evidence="4" id="KW-0378">Hydrolase</keyword>
<dbReference type="GO" id="GO:0007165">
    <property type="term" value="P:signal transduction"/>
    <property type="evidence" value="ECO:0007669"/>
    <property type="project" value="InterPro"/>
</dbReference>
<evidence type="ECO:0000313" key="4">
    <source>
        <dbReference type="EMBL" id="RPA73251.1"/>
    </source>
</evidence>
<evidence type="ECO:0000313" key="5">
    <source>
        <dbReference type="Proteomes" id="UP000275078"/>
    </source>
</evidence>
<dbReference type="OrthoDB" id="265044at2759"/>
<dbReference type="GO" id="GO:0016020">
    <property type="term" value="C:membrane"/>
    <property type="evidence" value="ECO:0007669"/>
    <property type="project" value="InterPro"/>
</dbReference>
<reference evidence="4 5" key="1">
    <citation type="journal article" date="2018" name="Nat. Ecol. Evol.">
        <title>Pezizomycetes genomes reveal the molecular basis of ectomycorrhizal truffle lifestyle.</title>
        <authorList>
            <person name="Murat C."/>
            <person name="Payen T."/>
            <person name="Noel B."/>
            <person name="Kuo A."/>
            <person name="Morin E."/>
            <person name="Chen J."/>
            <person name="Kohler A."/>
            <person name="Krizsan K."/>
            <person name="Balestrini R."/>
            <person name="Da Silva C."/>
            <person name="Montanini B."/>
            <person name="Hainaut M."/>
            <person name="Levati E."/>
            <person name="Barry K.W."/>
            <person name="Belfiori B."/>
            <person name="Cichocki N."/>
            <person name="Clum A."/>
            <person name="Dockter R.B."/>
            <person name="Fauchery L."/>
            <person name="Guy J."/>
            <person name="Iotti M."/>
            <person name="Le Tacon F."/>
            <person name="Lindquist E.A."/>
            <person name="Lipzen A."/>
            <person name="Malagnac F."/>
            <person name="Mello A."/>
            <person name="Molinier V."/>
            <person name="Miyauchi S."/>
            <person name="Poulain J."/>
            <person name="Riccioni C."/>
            <person name="Rubini A."/>
            <person name="Sitrit Y."/>
            <person name="Splivallo R."/>
            <person name="Traeger S."/>
            <person name="Wang M."/>
            <person name="Zifcakova L."/>
            <person name="Wipf D."/>
            <person name="Zambonelli A."/>
            <person name="Paolocci F."/>
            <person name="Nowrousian M."/>
            <person name="Ottonello S."/>
            <person name="Baldrian P."/>
            <person name="Spatafora J.W."/>
            <person name="Henrissat B."/>
            <person name="Nagy L.G."/>
            <person name="Aury J.M."/>
            <person name="Wincker P."/>
            <person name="Grigoriev I.V."/>
            <person name="Bonfante P."/>
            <person name="Martin F.M."/>
        </authorList>
    </citation>
    <scope>NUCLEOTIDE SEQUENCE [LARGE SCALE GENOMIC DNA]</scope>
    <source>
        <strain evidence="4 5">RN42</strain>
    </source>
</reference>
<dbReference type="PROSITE" id="PS51421">
    <property type="entry name" value="RAS"/>
    <property type="match status" value="1"/>
</dbReference>
<dbReference type="PANTHER" id="PTHR24070">
    <property type="entry name" value="RAS, DI-RAS, AND RHEB FAMILY MEMBERS OF SMALL GTPASE SUPERFAMILY"/>
    <property type="match status" value="1"/>
</dbReference>
<evidence type="ECO:0000256" key="2">
    <source>
        <dbReference type="ARBA" id="ARBA00023134"/>
    </source>
</evidence>
<protein>
    <submittedName>
        <fullName evidence="4">P-loop containing nucleoside triphosphate hydrolase protein</fullName>
    </submittedName>
</protein>
<dbReference type="SMART" id="SM00173">
    <property type="entry name" value="RAS"/>
    <property type="match status" value="1"/>
</dbReference>
<dbReference type="InterPro" id="IPR020849">
    <property type="entry name" value="Small_GTPase_Ras-type"/>
</dbReference>
<organism evidence="4 5">
    <name type="scientific">Ascobolus immersus RN42</name>
    <dbReference type="NCBI Taxonomy" id="1160509"/>
    <lineage>
        <taxon>Eukaryota</taxon>
        <taxon>Fungi</taxon>
        <taxon>Dikarya</taxon>
        <taxon>Ascomycota</taxon>
        <taxon>Pezizomycotina</taxon>
        <taxon>Pezizomycetes</taxon>
        <taxon>Pezizales</taxon>
        <taxon>Ascobolaceae</taxon>
        <taxon>Ascobolus</taxon>
    </lineage>
</organism>
<dbReference type="PROSITE" id="PS51419">
    <property type="entry name" value="RAB"/>
    <property type="match status" value="1"/>
</dbReference>
<dbReference type="InterPro" id="IPR001806">
    <property type="entry name" value="Small_GTPase"/>
</dbReference>
<dbReference type="Gene3D" id="3.40.50.300">
    <property type="entry name" value="P-loop containing nucleotide triphosphate hydrolases"/>
    <property type="match status" value="1"/>
</dbReference>
<dbReference type="GO" id="GO:0003924">
    <property type="term" value="F:GTPase activity"/>
    <property type="evidence" value="ECO:0007669"/>
    <property type="project" value="InterPro"/>
</dbReference>
<keyword evidence="1" id="KW-0547">Nucleotide-binding</keyword>
<sequence length="269" mass="29587">MSDDTLFPETISITVCGDGGTGKSSLSLRLVRSCWTTDYDPTIQDFYTTTRTYSGRPYHLHLTDTAGQEEYRGLWSSSGMSSDAYLLVYDVTNKRSLEELEWFDGLIEMEAEMREEKFERERELELSGKKGGKDGMGGNGKGPAGAGGGFAVRPVKIVAGNKVDLSGQREVTAEEGLKWARGRGAGFMETSARNCVNVEETFELLVRRVVEAREAARNGVAPPFPEGKPFVLPDEDEKERKRMSVLTGKSKGKKGRGIRRFGCAGCVIC</sequence>
<gene>
    <name evidence="4" type="ORF">BJ508DRAFT_53698</name>
</gene>
<dbReference type="PRINTS" id="PR00449">
    <property type="entry name" value="RASTRNSFRMNG"/>
</dbReference>
<dbReference type="AlphaFoldDB" id="A0A3N4HME1"/>
<feature type="compositionally biased region" description="Gly residues" evidence="3">
    <location>
        <begin position="134"/>
        <end position="146"/>
    </location>
</feature>
<accession>A0A3N4HME1</accession>
<dbReference type="SMART" id="SM00175">
    <property type="entry name" value="RAB"/>
    <property type="match status" value="1"/>
</dbReference>
<dbReference type="STRING" id="1160509.A0A3N4HME1"/>
<dbReference type="GO" id="GO:0005525">
    <property type="term" value="F:GTP binding"/>
    <property type="evidence" value="ECO:0007669"/>
    <property type="project" value="UniProtKB-KW"/>
</dbReference>